<name>B7ILN0_BACC2</name>
<dbReference type="EMBL" id="CP001186">
    <property type="protein sequence ID" value="ACK97881.1"/>
    <property type="molecule type" value="Genomic_DNA"/>
</dbReference>
<evidence type="ECO:0000313" key="1">
    <source>
        <dbReference type="EMBL" id="ACK97881.1"/>
    </source>
</evidence>
<sequence length="51" mass="5877">MIARGDGKSYIYSNFNPKYAQMALTIIRTHYNFCMPFTTNEGKKKTVKTPV</sequence>
<protein>
    <submittedName>
        <fullName evidence="1">Uncharacterized protein</fullName>
    </submittedName>
</protein>
<dbReference type="HOGENOM" id="CLU_3095198_0_0_9"/>
<evidence type="ECO:0000313" key="2">
    <source>
        <dbReference type="Proteomes" id="UP000006744"/>
    </source>
</evidence>
<proteinExistence type="predicted"/>
<reference evidence="1 2" key="1">
    <citation type="submission" date="2008-10" db="EMBL/GenBank/DDBJ databases">
        <title>Genome sequence of Bacillus cereus G9842.</title>
        <authorList>
            <person name="Dodson R.J."/>
            <person name="Durkin A.S."/>
            <person name="Rosovitz M.J."/>
            <person name="Rasko D.A."/>
            <person name="Hoffmaster A."/>
            <person name="Ravel J."/>
            <person name="Sutton G."/>
        </authorList>
    </citation>
    <scope>NUCLEOTIDE SEQUENCE [LARGE SCALE GENOMIC DNA]</scope>
    <source>
        <strain evidence="1 2">G9842</strain>
    </source>
</reference>
<dbReference type="KEGG" id="bcg:BCG9842_B2223"/>
<dbReference type="Proteomes" id="UP000006744">
    <property type="component" value="Chromosome"/>
</dbReference>
<dbReference type="AlphaFoldDB" id="B7ILN0"/>
<organism evidence="1 2">
    <name type="scientific">Bacillus cereus (strain G9842)</name>
    <dbReference type="NCBI Taxonomy" id="405531"/>
    <lineage>
        <taxon>Bacteria</taxon>
        <taxon>Bacillati</taxon>
        <taxon>Bacillota</taxon>
        <taxon>Bacilli</taxon>
        <taxon>Bacillales</taxon>
        <taxon>Bacillaceae</taxon>
        <taxon>Bacillus</taxon>
        <taxon>Bacillus cereus group</taxon>
    </lineage>
</organism>
<accession>B7ILN0</accession>
<gene>
    <name evidence="1" type="ordered locus">BCG9842_B2223</name>
</gene>